<reference evidence="2 3" key="1">
    <citation type="journal article" date="2013" name="Genome Announc.">
        <title>Genome sequence of a novel archaeal rudivirus recovered from a mexican hot spring.</title>
        <authorList>
            <person name="Servin-Garciduenas L.E."/>
            <person name="Peng X."/>
            <person name="Garrett R.A."/>
            <person name="Martinez-Romero E."/>
        </authorList>
    </citation>
    <scope>NUCLEOTIDE SEQUENCE [LARGE SCALE GENOMIC DNA]</scope>
</reference>
<organism evidence="2 3">
    <name type="scientific">Sulfolobales Mexican rod-shaped virus 1</name>
    <dbReference type="NCBI Taxonomy" id="2848122"/>
    <lineage>
        <taxon>Viruses</taxon>
        <taxon>Adnaviria</taxon>
        <taxon>Zilligvirae</taxon>
        <taxon>Taleaviricota</taxon>
        <taxon>Tokiviricetes</taxon>
        <taxon>Ligamenvirales</taxon>
        <taxon>Rudiviridae</taxon>
        <taxon>Mexirudivirus</taxon>
        <taxon>Mexirudivirus azufresense</taxon>
        <taxon>Mexirudivirus SMRV1</taxon>
    </lineage>
</organism>
<keyword evidence="3" id="KW-1185">Reference proteome</keyword>
<sequence length="65" mass="7543">MSHHCVWTYFKKGKTHDLYGLLAIIALNLVLLLTTHRESHELIAVFDLMIASAIFVDLWAHCFHH</sequence>
<dbReference type="OrthoDB" id="29301at10239"/>
<keyword evidence="1" id="KW-0812">Transmembrane</keyword>
<dbReference type="EMBL" id="JX944686">
    <property type="protein sequence ID" value="AFV51258.1"/>
    <property type="molecule type" value="Genomic_DNA"/>
</dbReference>
<dbReference type="KEGG" id="vg:13997103"/>
<evidence type="ECO:0000256" key="1">
    <source>
        <dbReference type="SAM" id="Phobius"/>
    </source>
</evidence>
<evidence type="ECO:0000313" key="2">
    <source>
        <dbReference type="EMBL" id="AFV51258.1"/>
    </source>
</evidence>
<evidence type="ECO:0000313" key="3">
    <source>
        <dbReference type="Proteomes" id="UP000009199"/>
    </source>
</evidence>
<feature type="transmembrane region" description="Helical" evidence="1">
    <location>
        <begin position="18"/>
        <end position="36"/>
    </location>
</feature>
<proteinExistence type="predicted"/>
<protein>
    <submittedName>
        <fullName evidence="2">Uncharacterized protein</fullName>
    </submittedName>
</protein>
<keyword evidence="1" id="KW-1133">Transmembrane helix</keyword>
<feature type="transmembrane region" description="Helical" evidence="1">
    <location>
        <begin position="42"/>
        <end position="60"/>
    </location>
</feature>
<dbReference type="Proteomes" id="UP000009199">
    <property type="component" value="Segment"/>
</dbReference>
<accession>K4NZB8</accession>
<keyword evidence="1" id="KW-0472">Membrane</keyword>
<name>K4NZB8_9VIRU</name>